<feature type="transmembrane region" description="Helical" evidence="1">
    <location>
        <begin position="12"/>
        <end position="30"/>
    </location>
</feature>
<keyword evidence="1" id="KW-0812">Transmembrane</keyword>
<protein>
    <submittedName>
        <fullName evidence="3">Alpha-L-fucosidase</fullName>
    </submittedName>
</protein>
<reference evidence="4" key="1">
    <citation type="journal article" date="2019" name="Int. J. Syst. Evol. Microbiol.">
        <title>The Global Catalogue of Microorganisms (GCM) 10K type strain sequencing project: providing services to taxonomists for standard genome sequencing and annotation.</title>
        <authorList>
            <consortium name="The Broad Institute Genomics Platform"/>
            <consortium name="The Broad Institute Genome Sequencing Center for Infectious Disease"/>
            <person name="Wu L."/>
            <person name="Ma J."/>
        </authorList>
    </citation>
    <scope>NUCLEOTIDE SEQUENCE [LARGE SCALE GENOMIC DNA]</scope>
    <source>
        <strain evidence="4">JCM 16545</strain>
    </source>
</reference>
<evidence type="ECO:0000313" key="3">
    <source>
        <dbReference type="EMBL" id="MFD2275086.1"/>
    </source>
</evidence>
<evidence type="ECO:0000259" key="2">
    <source>
        <dbReference type="Pfam" id="PF01120"/>
    </source>
</evidence>
<organism evidence="3 4">
    <name type="scientific">Rubritalea spongiae</name>
    <dbReference type="NCBI Taxonomy" id="430797"/>
    <lineage>
        <taxon>Bacteria</taxon>
        <taxon>Pseudomonadati</taxon>
        <taxon>Verrucomicrobiota</taxon>
        <taxon>Verrucomicrobiia</taxon>
        <taxon>Verrucomicrobiales</taxon>
        <taxon>Rubritaleaceae</taxon>
        <taxon>Rubritalea</taxon>
    </lineage>
</organism>
<dbReference type="Proteomes" id="UP001597297">
    <property type="component" value="Unassembled WGS sequence"/>
</dbReference>
<sequence length="522" mass="57741">MKIKSTSNLTVSLYTTMYVLWGVFVGVGIAQAKGEINPYAVTAESVTLAEPAPLKVDATGITVMAPNLAKLSAKIRPVVRNYMILWCAAEAGESHVEWTLDAPTDGEYEVTASVLGTGSQLAVTCNDQKQKEVSVTEAGWQRIGLGKIALKAGHNKVVLHVDSANLKAGKRNKEFQLSALELVQPDTKKSIEAEALAMRNQPDWFKDAGYGLMFQWTNRATPPEGPIKAWEEKVNDFDLDGFISLVEESGASYVVWSITWGNQYISAPIKSLDAIIAGRTTSRDLLGEMVNRLQDKGIKVIFYYHYGYDCYHSQDTEWLKAVGGMKADKTQLFTNLMSILAEVGTRYGDKLDGWWFDGGARYLNCHYDGSSAADGILTAPFEAYTAAARTGNPERMVAYNSWIKPKVTEYQDYYGGEGVRSFKPEELTNGVFNSGRQKGLQAHGCFILEKRWGHIELNTPIPKPKYSLKQLTEYVQQAKENRYPLSINLEMYEDGSVSPASAELLKKLKAAVAETNPKTSTK</sequence>
<dbReference type="InterPro" id="IPR017853">
    <property type="entry name" value="GH"/>
</dbReference>
<evidence type="ECO:0000256" key="1">
    <source>
        <dbReference type="SAM" id="Phobius"/>
    </source>
</evidence>
<keyword evidence="4" id="KW-1185">Reference proteome</keyword>
<name>A0ABW5DXP1_9BACT</name>
<dbReference type="EMBL" id="JBHUJC010000001">
    <property type="protein sequence ID" value="MFD2275086.1"/>
    <property type="molecule type" value="Genomic_DNA"/>
</dbReference>
<keyword evidence="1" id="KW-0472">Membrane</keyword>
<gene>
    <name evidence="3" type="ORF">ACFSQZ_01265</name>
</gene>
<dbReference type="Gene3D" id="3.20.20.80">
    <property type="entry name" value="Glycosidases"/>
    <property type="match status" value="1"/>
</dbReference>
<dbReference type="Pfam" id="PF01120">
    <property type="entry name" value="Alpha_L_fucos"/>
    <property type="match status" value="1"/>
</dbReference>
<comment type="caution">
    <text evidence="3">The sequence shown here is derived from an EMBL/GenBank/DDBJ whole genome shotgun (WGS) entry which is preliminary data.</text>
</comment>
<dbReference type="SUPFAM" id="SSF51445">
    <property type="entry name" value="(Trans)glycosidases"/>
    <property type="match status" value="1"/>
</dbReference>
<accession>A0ABW5DXP1</accession>
<dbReference type="InterPro" id="IPR057739">
    <property type="entry name" value="Glyco_hydro_29_N"/>
</dbReference>
<dbReference type="RefSeq" id="WP_377095862.1">
    <property type="nucleotide sequence ID" value="NZ_JBHSJM010000001.1"/>
</dbReference>
<keyword evidence="1" id="KW-1133">Transmembrane helix</keyword>
<proteinExistence type="predicted"/>
<feature type="domain" description="Glycoside hydrolase family 29 N-terminal" evidence="2">
    <location>
        <begin position="235"/>
        <end position="413"/>
    </location>
</feature>
<dbReference type="Gene3D" id="2.60.120.260">
    <property type="entry name" value="Galactose-binding domain-like"/>
    <property type="match status" value="1"/>
</dbReference>
<evidence type="ECO:0000313" key="4">
    <source>
        <dbReference type="Proteomes" id="UP001597297"/>
    </source>
</evidence>